<organism evidence="2">
    <name type="scientific">Cladocopium goreaui</name>
    <dbReference type="NCBI Taxonomy" id="2562237"/>
    <lineage>
        <taxon>Eukaryota</taxon>
        <taxon>Sar</taxon>
        <taxon>Alveolata</taxon>
        <taxon>Dinophyceae</taxon>
        <taxon>Suessiales</taxon>
        <taxon>Symbiodiniaceae</taxon>
        <taxon>Cladocopium</taxon>
    </lineage>
</organism>
<reference evidence="3 4" key="2">
    <citation type="submission" date="2024-05" db="EMBL/GenBank/DDBJ databases">
        <authorList>
            <person name="Chen Y."/>
            <person name="Shah S."/>
            <person name="Dougan E. K."/>
            <person name="Thang M."/>
            <person name="Chan C."/>
        </authorList>
    </citation>
    <scope>NUCLEOTIDE SEQUENCE [LARGE SCALE GENOMIC DNA]</scope>
</reference>
<evidence type="ECO:0000256" key="1">
    <source>
        <dbReference type="SAM" id="MobiDB-lite"/>
    </source>
</evidence>
<proteinExistence type="predicted"/>
<keyword evidence="4" id="KW-1185">Reference proteome</keyword>
<comment type="caution">
    <text evidence="2">The sequence shown here is derived from an EMBL/GenBank/DDBJ whole genome shotgun (WGS) entry which is preliminary data.</text>
</comment>
<gene>
    <name evidence="2" type="ORF">C1SCF055_LOCUS8205</name>
</gene>
<name>A0A9P1BW60_9DINO</name>
<sequence>MAHKWTAEDFCHELQHVANLLVKRPNSQMGEACLVSLKQRLTNVTDMTASTLSALYDKVEAAELPQNIKDDILQTMDSLSVSTESNLQLETKASSLHCLPPYLTTADWKALSQCHVLDAMRIISERMKKLGIKSMKEETNKTAVATLLHLHVTVHKNPLPCAWTIYGMVVDLAQVFNHTEVGQSVPGLKMYPSSPSQLAKDWLKKAYGNEEPSMSDLSVATFYPKIPLRSTSSLLWAEAPAHCKHLQKGNAKKEHADPLMSKLNDFMEKWDSKQDQEKLQNMQHSRMNPLPLQNTGQQAMSGLPGWPVQPSAGSRPDHAGPLPVQNGTPAAEASNFH</sequence>
<reference evidence="2" key="1">
    <citation type="submission" date="2022-10" db="EMBL/GenBank/DDBJ databases">
        <authorList>
            <person name="Chen Y."/>
            <person name="Dougan E. K."/>
            <person name="Chan C."/>
            <person name="Rhodes N."/>
            <person name="Thang M."/>
        </authorList>
    </citation>
    <scope>NUCLEOTIDE SEQUENCE</scope>
</reference>
<dbReference type="OrthoDB" id="8067857at2759"/>
<dbReference type="EMBL" id="CAMXCT010000553">
    <property type="protein sequence ID" value="CAI3980322.1"/>
    <property type="molecule type" value="Genomic_DNA"/>
</dbReference>
<dbReference type="EMBL" id="CAMXCT020000553">
    <property type="protein sequence ID" value="CAL1133697.1"/>
    <property type="molecule type" value="Genomic_DNA"/>
</dbReference>
<evidence type="ECO:0000313" key="2">
    <source>
        <dbReference type="EMBL" id="CAI3980322.1"/>
    </source>
</evidence>
<feature type="region of interest" description="Disordered" evidence="1">
    <location>
        <begin position="287"/>
        <end position="337"/>
    </location>
</feature>
<dbReference type="Proteomes" id="UP001152797">
    <property type="component" value="Unassembled WGS sequence"/>
</dbReference>
<accession>A0A9P1BW60</accession>
<dbReference type="EMBL" id="CAMXCT030000553">
    <property type="protein sequence ID" value="CAL4767634.1"/>
    <property type="molecule type" value="Genomic_DNA"/>
</dbReference>
<feature type="compositionally biased region" description="Polar residues" evidence="1">
    <location>
        <begin position="287"/>
        <end position="300"/>
    </location>
</feature>
<evidence type="ECO:0000313" key="4">
    <source>
        <dbReference type="Proteomes" id="UP001152797"/>
    </source>
</evidence>
<evidence type="ECO:0000313" key="3">
    <source>
        <dbReference type="EMBL" id="CAL4767634.1"/>
    </source>
</evidence>
<dbReference type="AlphaFoldDB" id="A0A9P1BW60"/>
<protein>
    <submittedName>
        <fullName evidence="2">Uncharacterized protein</fullName>
    </submittedName>
</protein>